<evidence type="ECO:0000313" key="4">
    <source>
        <dbReference type="Proteomes" id="UP000026961"/>
    </source>
</evidence>
<reference evidence="3" key="1">
    <citation type="submission" date="2015-04" db="UniProtKB">
        <authorList>
            <consortium name="EnsemblPlants"/>
        </authorList>
    </citation>
    <scope>IDENTIFICATION</scope>
</reference>
<evidence type="ECO:0000256" key="2">
    <source>
        <dbReference type="SAM" id="SignalP"/>
    </source>
</evidence>
<dbReference type="Proteomes" id="UP000026961">
    <property type="component" value="Chromosome 7"/>
</dbReference>
<dbReference type="AlphaFoldDB" id="A0A0E0AIC3"/>
<accession>A0A0E0AIC3</accession>
<reference evidence="3" key="2">
    <citation type="submission" date="2018-05" db="EMBL/GenBank/DDBJ databases">
        <title>OgluRS3 (Oryza glumaepatula Reference Sequence Version 3).</title>
        <authorList>
            <person name="Zhang J."/>
            <person name="Kudrna D."/>
            <person name="Lee S."/>
            <person name="Talag J."/>
            <person name="Welchert J."/>
            <person name="Wing R.A."/>
        </authorList>
    </citation>
    <scope>NUCLEOTIDE SEQUENCE [LARGE SCALE GENOMIC DNA]</scope>
</reference>
<feature type="compositionally biased region" description="Low complexity" evidence="1">
    <location>
        <begin position="186"/>
        <end position="195"/>
    </location>
</feature>
<keyword evidence="4" id="KW-1185">Reference proteome</keyword>
<dbReference type="HOGENOM" id="CLU_1322724_0_0_1"/>
<feature type="region of interest" description="Disordered" evidence="1">
    <location>
        <begin position="186"/>
        <end position="208"/>
    </location>
</feature>
<keyword evidence="2" id="KW-0732">Signal</keyword>
<organism evidence="3">
    <name type="scientific">Oryza glumipatula</name>
    <dbReference type="NCBI Taxonomy" id="40148"/>
    <lineage>
        <taxon>Eukaryota</taxon>
        <taxon>Viridiplantae</taxon>
        <taxon>Streptophyta</taxon>
        <taxon>Embryophyta</taxon>
        <taxon>Tracheophyta</taxon>
        <taxon>Spermatophyta</taxon>
        <taxon>Magnoliopsida</taxon>
        <taxon>Liliopsida</taxon>
        <taxon>Poales</taxon>
        <taxon>Poaceae</taxon>
        <taxon>BOP clade</taxon>
        <taxon>Oryzoideae</taxon>
        <taxon>Oryzeae</taxon>
        <taxon>Oryzinae</taxon>
        <taxon>Oryza</taxon>
    </lineage>
</organism>
<dbReference type="Gramene" id="OGLUM07G09960.1">
    <property type="protein sequence ID" value="OGLUM07G09960.1"/>
    <property type="gene ID" value="OGLUM07G09960"/>
</dbReference>
<protein>
    <submittedName>
        <fullName evidence="3">Uncharacterized protein</fullName>
    </submittedName>
</protein>
<name>A0A0E0AIC3_9ORYZ</name>
<sequence>MLGLLACRLLAVAAWCCTPALLLCHSSHPVSASASALPALRACPFGPWQLVAPPPCRSGCHSRSSGSLVAAPSSPHPALPHAARTTAAAVCRWGLGMGIGGGWRRWSDDSDGEIWVSFTLNKPNGPTSYQREDQHWHLQKPSALCLTRLLLCAEEHEEGGGGQRAARAACRPRAARGLPPRDLAALGPGALSAADPPLPSLAETEAAW</sequence>
<proteinExistence type="predicted"/>
<evidence type="ECO:0000256" key="1">
    <source>
        <dbReference type="SAM" id="MobiDB-lite"/>
    </source>
</evidence>
<feature type="chain" id="PRO_5002353936" evidence="2">
    <location>
        <begin position="33"/>
        <end position="208"/>
    </location>
</feature>
<evidence type="ECO:0000313" key="3">
    <source>
        <dbReference type="EnsemblPlants" id="OGLUM07G09960.1"/>
    </source>
</evidence>
<dbReference type="EnsemblPlants" id="OGLUM07G09960.1">
    <property type="protein sequence ID" value="OGLUM07G09960.1"/>
    <property type="gene ID" value="OGLUM07G09960"/>
</dbReference>
<feature type="signal peptide" evidence="2">
    <location>
        <begin position="1"/>
        <end position="32"/>
    </location>
</feature>